<feature type="compositionally biased region" description="Polar residues" evidence="1">
    <location>
        <begin position="358"/>
        <end position="369"/>
    </location>
</feature>
<accession>A0A210QYM4</accession>
<feature type="compositionally biased region" description="Polar residues" evidence="1">
    <location>
        <begin position="71"/>
        <end position="80"/>
    </location>
</feature>
<evidence type="ECO:0000313" key="3">
    <source>
        <dbReference type="Proteomes" id="UP000242188"/>
    </source>
</evidence>
<feature type="compositionally biased region" description="Basic and acidic residues" evidence="1">
    <location>
        <begin position="40"/>
        <end position="62"/>
    </location>
</feature>
<protein>
    <submittedName>
        <fullName evidence="2">Uncharacterized protein</fullName>
    </submittedName>
</protein>
<feature type="compositionally biased region" description="Polar residues" evidence="1">
    <location>
        <begin position="1"/>
        <end position="11"/>
    </location>
</feature>
<organism evidence="2 3">
    <name type="scientific">Mizuhopecten yessoensis</name>
    <name type="common">Japanese scallop</name>
    <name type="synonym">Patinopecten yessoensis</name>
    <dbReference type="NCBI Taxonomy" id="6573"/>
    <lineage>
        <taxon>Eukaryota</taxon>
        <taxon>Metazoa</taxon>
        <taxon>Spiralia</taxon>
        <taxon>Lophotrochozoa</taxon>
        <taxon>Mollusca</taxon>
        <taxon>Bivalvia</taxon>
        <taxon>Autobranchia</taxon>
        <taxon>Pteriomorphia</taxon>
        <taxon>Pectinida</taxon>
        <taxon>Pectinoidea</taxon>
        <taxon>Pectinidae</taxon>
        <taxon>Mizuhopecten</taxon>
    </lineage>
</organism>
<sequence length="612" mass="68522">MDHSEPSSSGMNGAVPKTKKRKSDEVKLSSSQRSMNWRQQQKELDPEGFREKERLRTRERRQNRQRNQTKCSTNMSSKETQTDITVSVNEILWKLTPLSDFSGRYKLVDQMDGTGNVDLIFEENDKECKASKISELQTPVETVGRSIENNPADGNPNDVDAISKQFDDMETAFSSQIPSIRDTKTSTDPCPDVVTRGQKQTIPLSDGNSIESSNAYQNIFQTIDFNQLPTGPSDKTLLHSHSAEQEIPISPHLSVTSLILDMQQDMTKTVPRPYSVESICSDAEMPSSKKILVTSNDDTTECTGGDIQHNGGSKSDTVAILESQMPLETVGNSNEDSPPAGNPNAVYAISIPFDDMETASSSQASIRNSTDPRPEVTTRDINCNGERGNADGKKDKELKAPYKKSGAFTFYSSVSKTSKTVKRAIVNMLTFKDKIYFRMEDMKFIEEVSANGKVESLITFENVVKDRVVLHVAISQTNGAVWFCCDDNSVNKYLAGKCTEKFRTKYPPKHLYIYSSNLKEEAYVSHETGLEIWDEDRVKCIHLYIDSTDSNGEKELFYPSTIDKDAVSGRVLVTSLQVYAPMLLDGSLQKTTFIETLPEEKTLLYYFYNTLT</sequence>
<feature type="region of interest" description="Disordered" evidence="1">
    <location>
        <begin position="358"/>
        <end position="396"/>
    </location>
</feature>
<feature type="region of interest" description="Disordered" evidence="1">
    <location>
        <begin position="1"/>
        <end position="80"/>
    </location>
</feature>
<dbReference type="Proteomes" id="UP000242188">
    <property type="component" value="Unassembled WGS sequence"/>
</dbReference>
<feature type="compositionally biased region" description="Polar residues" evidence="1">
    <location>
        <begin position="28"/>
        <end position="39"/>
    </location>
</feature>
<reference evidence="2 3" key="1">
    <citation type="journal article" date="2017" name="Nat. Ecol. Evol.">
        <title>Scallop genome provides insights into evolution of bilaterian karyotype and development.</title>
        <authorList>
            <person name="Wang S."/>
            <person name="Zhang J."/>
            <person name="Jiao W."/>
            <person name="Li J."/>
            <person name="Xun X."/>
            <person name="Sun Y."/>
            <person name="Guo X."/>
            <person name="Huan P."/>
            <person name="Dong B."/>
            <person name="Zhang L."/>
            <person name="Hu X."/>
            <person name="Sun X."/>
            <person name="Wang J."/>
            <person name="Zhao C."/>
            <person name="Wang Y."/>
            <person name="Wang D."/>
            <person name="Huang X."/>
            <person name="Wang R."/>
            <person name="Lv J."/>
            <person name="Li Y."/>
            <person name="Zhang Z."/>
            <person name="Liu B."/>
            <person name="Lu W."/>
            <person name="Hui Y."/>
            <person name="Liang J."/>
            <person name="Zhou Z."/>
            <person name="Hou R."/>
            <person name="Li X."/>
            <person name="Liu Y."/>
            <person name="Li H."/>
            <person name="Ning X."/>
            <person name="Lin Y."/>
            <person name="Zhao L."/>
            <person name="Xing Q."/>
            <person name="Dou J."/>
            <person name="Li Y."/>
            <person name="Mao J."/>
            <person name="Guo H."/>
            <person name="Dou H."/>
            <person name="Li T."/>
            <person name="Mu C."/>
            <person name="Jiang W."/>
            <person name="Fu Q."/>
            <person name="Fu X."/>
            <person name="Miao Y."/>
            <person name="Liu J."/>
            <person name="Yu Q."/>
            <person name="Li R."/>
            <person name="Liao H."/>
            <person name="Li X."/>
            <person name="Kong Y."/>
            <person name="Jiang Z."/>
            <person name="Chourrout D."/>
            <person name="Li R."/>
            <person name="Bao Z."/>
        </authorList>
    </citation>
    <scope>NUCLEOTIDE SEQUENCE [LARGE SCALE GENOMIC DNA]</scope>
    <source>
        <strain evidence="2 3">PY_sf001</strain>
    </source>
</reference>
<proteinExistence type="predicted"/>
<name>A0A210QYM4_MIZYE</name>
<comment type="caution">
    <text evidence="2">The sequence shown here is derived from an EMBL/GenBank/DDBJ whole genome shotgun (WGS) entry which is preliminary data.</text>
</comment>
<evidence type="ECO:0000256" key="1">
    <source>
        <dbReference type="SAM" id="MobiDB-lite"/>
    </source>
</evidence>
<gene>
    <name evidence="2" type="ORF">KP79_PYT22446</name>
</gene>
<dbReference type="AlphaFoldDB" id="A0A210QYM4"/>
<evidence type="ECO:0000313" key="2">
    <source>
        <dbReference type="EMBL" id="OWF53836.1"/>
    </source>
</evidence>
<dbReference type="EMBL" id="NEDP02001206">
    <property type="protein sequence ID" value="OWF53836.1"/>
    <property type="molecule type" value="Genomic_DNA"/>
</dbReference>
<keyword evidence="3" id="KW-1185">Reference proteome</keyword>